<proteinExistence type="predicted"/>
<evidence type="ECO:0000313" key="1">
    <source>
        <dbReference type="EMBL" id="GFO21881.1"/>
    </source>
</evidence>
<accession>A0AAV4BEY0</accession>
<protein>
    <submittedName>
        <fullName evidence="1">Uncharacterized protein</fullName>
    </submittedName>
</protein>
<sequence length="88" mass="10201">MKEGWQTVYWFPAGPGIAFRTYLLILRISNWRDCDSWYHPDIPRNRASRNYFIATRMAEAEELPYLAAACEELDELECAVVAEEAAKV</sequence>
<dbReference type="Proteomes" id="UP000735302">
    <property type="component" value="Unassembled WGS sequence"/>
</dbReference>
<keyword evidence="2" id="KW-1185">Reference proteome</keyword>
<evidence type="ECO:0000313" key="2">
    <source>
        <dbReference type="Proteomes" id="UP000735302"/>
    </source>
</evidence>
<gene>
    <name evidence="1" type="ORF">PoB_004838600</name>
</gene>
<name>A0AAV4BEY0_9GAST</name>
<organism evidence="1 2">
    <name type="scientific">Plakobranchus ocellatus</name>
    <dbReference type="NCBI Taxonomy" id="259542"/>
    <lineage>
        <taxon>Eukaryota</taxon>
        <taxon>Metazoa</taxon>
        <taxon>Spiralia</taxon>
        <taxon>Lophotrochozoa</taxon>
        <taxon>Mollusca</taxon>
        <taxon>Gastropoda</taxon>
        <taxon>Heterobranchia</taxon>
        <taxon>Euthyneura</taxon>
        <taxon>Panpulmonata</taxon>
        <taxon>Sacoglossa</taxon>
        <taxon>Placobranchoidea</taxon>
        <taxon>Plakobranchidae</taxon>
        <taxon>Plakobranchus</taxon>
    </lineage>
</organism>
<dbReference type="AlphaFoldDB" id="A0AAV4BEY0"/>
<reference evidence="1 2" key="1">
    <citation type="journal article" date="2021" name="Elife">
        <title>Chloroplast acquisition without the gene transfer in kleptoplastic sea slugs, Plakobranchus ocellatus.</title>
        <authorList>
            <person name="Maeda T."/>
            <person name="Takahashi S."/>
            <person name="Yoshida T."/>
            <person name="Shimamura S."/>
            <person name="Takaki Y."/>
            <person name="Nagai Y."/>
            <person name="Toyoda A."/>
            <person name="Suzuki Y."/>
            <person name="Arimoto A."/>
            <person name="Ishii H."/>
            <person name="Satoh N."/>
            <person name="Nishiyama T."/>
            <person name="Hasebe M."/>
            <person name="Maruyama T."/>
            <person name="Minagawa J."/>
            <person name="Obokata J."/>
            <person name="Shigenobu S."/>
        </authorList>
    </citation>
    <scope>NUCLEOTIDE SEQUENCE [LARGE SCALE GENOMIC DNA]</scope>
</reference>
<comment type="caution">
    <text evidence="1">The sequence shown here is derived from an EMBL/GenBank/DDBJ whole genome shotgun (WGS) entry which is preliminary data.</text>
</comment>
<dbReference type="EMBL" id="BLXT01005287">
    <property type="protein sequence ID" value="GFO21881.1"/>
    <property type="molecule type" value="Genomic_DNA"/>
</dbReference>